<dbReference type="SUPFAM" id="SSF56925">
    <property type="entry name" value="OMPA-like"/>
    <property type="match status" value="1"/>
</dbReference>
<evidence type="ECO:0000313" key="3">
    <source>
        <dbReference type="Proteomes" id="UP000503144"/>
    </source>
</evidence>
<reference evidence="2" key="1">
    <citation type="submission" date="2020-09" db="EMBL/GenBank/DDBJ databases">
        <authorList>
            <person name="Kittiwongwattana C."/>
        </authorList>
    </citation>
    <scope>NUCLEOTIDE SEQUENCE</scope>
    <source>
        <strain evidence="2">1303</strain>
    </source>
</reference>
<feature type="domain" description="Outer membrane protein beta-barrel" evidence="1">
    <location>
        <begin position="20"/>
        <end position="161"/>
    </location>
</feature>
<gene>
    <name evidence="2" type="ORF">HF324_30405</name>
</gene>
<dbReference type="InterPro" id="IPR025665">
    <property type="entry name" value="Beta-barrel_OMP_2"/>
</dbReference>
<accession>A0ABX6LPF6</accession>
<organism evidence="2 3">
    <name type="scientific">Chitinophaga oryzae</name>
    <dbReference type="NCBI Taxonomy" id="2725414"/>
    <lineage>
        <taxon>Bacteria</taxon>
        <taxon>Pseudomonadati</taxon>
        <taxon>Bacteroidota</taxon>
        <taxon>Chitinophagia</taxon>
        <taxon>Chitinophagales</taxon>
        <taxon>Chitinophagaceae</taxon>
        <taxon>Chitinophaga</taxon>
    </lineage>
</organism>
<dbReference type="InterPro" id="IPR011250">
    <property type="entry name" value="OMP/PagP_B-barrel"/>
</dbReference>
<dbReference type="Gene3D" id="2.40.160.20">
    <property type="match status" value="1"/>
</dbReference>
<evidence type="ECO:0000259" key="1">
    <source>
        <dbReference type="Pfam" id="PF13568"/>
    </source>
</evidence>
<sequence length="185" mass="20895">MRKTLFVLLAVMSVTVGTYAQKKVHYGLKGGLNISNSTALFDYFRTGVYAGAFAEIKLKERWAIQPEVVYYRNSGQGGYHIITDRKEHYLSVPVMIKYYITPKFYLEAGPELNYVLSANETVEGLTYNNIDLYNRWGLSGSAGLGYQLPYGFGVNARYSYSVPVKAYFPAVYNNTGKIGMTYTFK</sequence>
<proteinExistence type="predicted"/>
<dbReference type="Pfam" id="PF13568">
    <property type="entry name" value="OMP_b-brl_2"/>
    <property type="match status" value="1"/>
</dbReference>
<protein>
    <submittedName>
        <fullName evidence="2">PorT family protein</fullName>
    </submittedName>
</protein>
<keyword evidence="3" id="KW-1185">Reference proteome</keyword>
<dbReference type="EMBL" id="CP051204">
    <property type="protein sequence ID" value="QJB41923.1"/>
    <property type="molecule type" value="Genomic_DNA"/>
</dbReference>
<dbReference type="RefSeq" id="WP_168862098.1">
    <property type="nucleotide sequence ID" value="NZ_CP051204.2"/>
</dbReference>
<evidence type="ECO:0000313" key="2">
    <source>
        <dbReference type="EMBL" id="QJB41923.1"/>
    </source>
</evidence>
<dbReference type="Proteomes" id="UP000503144">
    <property type="component" value="Chromosome"/>
</dbReference>
<name>A0ABX6LPF6_9BACT</name>